<accession>A0A0K0FJB4</accession>
<dbReference type="AlphaFoldDB" id="A0A0K0FJB4"/>
<sequence>MDCKCVNPYEPSYLITVYKNPDILKSNSFFDKIYERVWLGRADSYFKKLANEQASENCLRKPILFGRYSRIRYLGTIFPVKLAYQIITKMYDRFLISYDWHAKRQKSKYDRNAQILW</sequence>
<organism evidence="1 2">
    <name type="scientific">Strongyloides venezuelensis</name>
    <name type="common">Threadworm</name>
    <dbReference type="NCBI Taxonomy" id="75913"/>
    <lineage>
        <taxon>Eukaryota</taxon>
        <taxon>Metazoa</taxon>
        <taxon>Ecdysozoa</taxon>
        <taxon>Nematoda</taxon>
        <taxon>Chromadorea</taxon>
        <taxon>Rhabditida</taxon>
        <taxon>Tylenchina</taxon>
        <taxon>Panagrolaimomorpha</taxon>
        <taxon>Strongyloidoidea</taxon>
        <taxon>Strongyloididae</taxon>
        <taxon>Strongyloides</taxon>
    </lineage>
</organism>
<proteinExistence type="predicted"/>
<dbReference type="WBParaSite" id="SVE_0898700.1">
    <property type="protein sequence ID" value="SVE_0898700.1"/>
    <property type="gene ID" value="SVE_0898700"/>
</dbReference>
<reference evidence="2" key="2">
    <citation type="submission" date="2015-08" db="UniProtKB">
        <authorList>
            <consortium name="WormBaseParasite"/>
        </authorList>
    </citation>
    <scope>IDENTIFICATION</scope>
</reference>
<name>A0A0K0FJB4_STRVS</name>
<protein>
    <submittedName>
        <fullName evidence="2">Reverse transcriptase</fullName>
    </submittedName>
</protein>
<reference evidence="1" key="1">
    <citation type="submission" date="2014-07" db="EMBL/GenBank/DDBJ databases">
        <authorList>
            <person name="Martin A.A"/>
            <person name="De Silva N."/>
        </authorList>
    </citation>
    <scope>NUCLEOTIDE SEQUENCE</scope>
</reference>
<dbReference type="Proteomes" id="UP000035680">
    <property type="component" value="Unassembled WGS sequence"/>
</dbReference>
<evidence type="ECO:0000313" key="1">
    <source>
        <dbReference type="Proteomes" id="UP000035680"/>
    </source>
</evidence>
<evidence type="ECO:0000313" key="2">
    <source>
        <dbReference type="WBParaSite" id="SVE_0898700.1"/>
    </source>
</evidence>
<keyword evidence="1" id="KW-1185">Reference proteome</keyword>